<dbReference type="EMBL" id="BKCJ010572980">
    <property type="protein sequence ID" value="GFB19608.1"/>
    <property type="molecule type" value="Genomic_DNA"/>
</dbReference>
<comment type="caution">
    <text evidence="2">The sequence shown here is derived from an EMBL/GenBank/DDBJ whole genome shotgun (WGS) entry which is preliminary data.</text>
</comment>
<reference evidence="2" key="1">
    <citation type="journal article" date="2019" name="Sci. Rep.">
        <title>Draft genome of Tanacetum cinerariifolium, the natural source of mosquito coil.</title>
        <authorList>
            <person name="Yamashiro T."/>
            <person name="Shiraishi A."/>
            <person name="Satake H."/>
            <person name="Nakayama K."/>
        </authorList>
    </citation>
    <scope>NUCLEOTIDE SEQUENCE</scope>
</reference>
<proteinExistence type="predicted"/>
<gene>
    <name evidence="2" type="ORF">Tci_691579</name>
</gene>
<protein>
    <submittedName>
        <fullName evidence="2">Uncharacterized protein</fullName>
    </submittedName>
</protein>
<sequence length="48" mass="5494">MEENEDKKSGWTPQFPSGFPLRMVPPKNLDERNSLVPHDSILTIQNSL</sequence>
<organism evidence="2">
    <name type="scientific">Tanacetum cinerariifolium</name>
    <name type="common">Dalmatian daisy</name>
    <name type="synonym">Chrysanthemum cinerariifolium</name>
    <dbReference type="NCBI Taxonomy" id="118510"/>
    <lineage>
        <taxon>Eukaryota</taxon>
        <taxon>Viridiplantae</taxon>
        <taxon>Streptophyta</taxon>
        <taxon>Embryophyta</taxon>
        <taxon>Tracheophyta</taxon>
        <taxon>Spermatophyta</taxon>
        <taxon>Magnoliopsida</taxon>
        <taxon>eudicotyledons</taxon>
        <taxon>Gunneridae</taxon>
        <taxon>Pentapetalae</taxon>
        <taxon>asterids</taxon>
        <taxon>campanulids</taxon>
        <taxon>Asterales</taxon>
        <taxon>Asteraceae</taxon>
        <taxon>Asteroideae</taxon>
        <taxon>Anthemideae</taxon>
        <taxon>Anthemidinae</taxon>
        <taxon>Tanacetum</taxon>
    </lineage>
</organism>
<name>A0A699L4W8_TANCI</name>
<evidence type="ECO:0000256" key="1">
    <source>
        <dbReference type="SAM" id="MobiDB-lite"/>
    </source>
</evidence>
<accession>A0A699L4W8</accession>
<evidence type="ECO:0000313" key="2">
    <source>
        <dbReference type="EMBL" id="GFB19608.1"/>
    </source>
</evidence>
<feature type="region of interest" description="Disordered" evidence="1">
    <location>
        <begin position="1"/>
        <end position="33"/>
    </location>
</feature>
<dbReference type="AlphaFoldDB" id="A0A699L4W8"/>
<feature type="non-terminal residue" evidence="2">
    <location>
        <position position="48"/>
    </location>
</feature>